<dbReference type="Proteomes" id="UP000016570">
    <property type="component" value="Unassembled WGS sequence"/>
</dbReference>
<dbReference type="STRING" id="1219065.VPR01S_10_01150"/>
<sequence>MNIVVVGPGAIGSLWACHLALAGHNVSLWSRQHVTSINLALGKTSSLSFANHQRSALTKADMLLVTVKAWQVDAAIRPLIPHLDPRTILLFCHNGMGALDQLAPTLSSHPMVLATTTHGAFKPTPNQVNHTGLGHTQLGAYNTQGQQCQFLTDVLHHALPDVQWNEHIQSALWHKLAINCAINPLTALHQCRNGDLADPQFQAPLEAIIDELVQVMHAESIDVSKQALRSNIHNVIAATATNFSSMQQDVFYQRKTEIDFITGYLLRRATHHGIEVPTNSALYQQIKHTELSWTSS</sequence>
<evidence type="ECO:0000256" key="6">
    <source>
        <dbReference type="ARBA" id="ARBA00022857"/>
    </source>
</evidence>
<feature type="domain" description="Ketopantoate reductase N-terminal" evidence="11">
    <location>
        <begin position="3"/>
        <end position="142"/>
    </location>
</feature>
<comment type="catalytic activity">
    <reaction evidence="9 10">
        <text>(R)-pantoate + NADP(+) = 2-dehydropantoate + NADPH + H(+)</text>
        <dbReference type="Rhea" id="RHEA:16233"/>
        <dbReference type="ChEBI" id="CHEBI:11561"/>
        <dbReference type="ChEBI" id="CHEBI:15378"/>
        <dbReference type="ChEBI" id="CHEBI:15980"/>
        <dbReference type="ChEBI" id="CHEBI:57783"/>
        <dbReference type="ChEBI" id="CHEBI:58349"/>
        <dbReference type="EC" id="1.1.1.169"/>
    </reaction>
</comment>
<dbReference type="UniPathway" id="UPA00028">
    <property type="reaction ID" value="UER00004"/>
</dbReference>
<dbReference type="Gene3D" id="1.10.1040.10">
    <property type="entry name" value="N-(1-d-carboxylethyl)-l-norvaline Dehydrogenase, domain 2"/>
    <property type="match status" value="1"/>
</dbReference>
<organism evidence="13 14">
    <name type="scientific">Vibrio proteolyticus NBRC 13287</name>
    <dbReference type="NCBI Taxonomy" id="1219065"/>
    <lineage>
        <taxon>Bacteria</taxon>
        <taxon>Pseudomonadati</taxon>
        <taxon>Pseudomonadota</taxon>
        <taxon>Gammaproteobacteria</taxon>
        <taxon>Vibrionales</taxon>
        <taxon>Vibrionaceae</taxon>
        <taxon>Vibrio</taxon>
    </lineage>
</organism>
<dbReference type="InterPro" id="IPR003710">
    <property type="entry name" value="ApbA"/>
</dbReference>
<protein>
    <recommendedName>
        <fullName evidence="4 10">2-dehydropantoate 2-reductase</fullName>
        <ecNumber evidence="3 10">1.1.1.169</ecNumber>
    </recommendedName>
    <alternativeName>
        <fullName evidence="8 10">Ketopantoate reductase</fullName>
    </alternativeName>
</protein>
<keyword evidence="7 10" id="KW-0560">Oxidoreductase</keyword>
<keyword evidence="6 10" id="KW-0521">NADP</keyword>
<evidence type="ECO:0000256" key="3">
    <source>
        <dbReference type="ARBA" id="ARBA00013014"/>
    </source>
</evidence>
<evidence type="ECO:0000256" key="2">
    <source>
        <dbReference type="ARBA" id="ARBA00007870"/>
    </source>
</evidence>
<comment type="caution">
    <text evidence="13">The sequence shown here is derived from an EMBL/GenBank/DDBJ whole genome shotgun (WGS) entry which is preliminary data.</text>
</comment>
<keyword evidence="5 10" id="KW-0566">Pantothenate biosynthesis</keyword>
<reference evidence="13 14" key="1">
    <citation type="submission" date="2013-09" db="EMBL/GenBank/DDBJ databases">
        <title>Whole genome shotgun sequence of Vibrio proteolyticus NBRC 13287.</title>
        <authorList>
            <person name="Isaki S."/>
            <person name="Hosoyama A."/>
            <person name="Numata M."/>
            <person name="Hashimoto M."/>
            <person name="Hosoyama Y."/>
            <person name="Tsuchikane K."/>
            <person name="Noguchi M."/>
            <person name="Hirakata S."/>
            <person name="Ichikawa N."/>
            <person name="Ohji S."/>
            <person name="Yamazoe A."/>
            <person name="Fujita N."/>
        </authorList>
    </citation>
    <scope>NUCLEOTIDE SEQUENCE [LARGE SCALE GENOMIC DNA]</scope>
    <source>
        <strain evidence="13 14">NBRC 13287</strain>
    </source>
</reference>
<dbReference type="GO" id="GO:0015940">
    <property type="term" value="P:pantothenate biosynthetic process"/>
    <property type="evidence" value="ECO:0007669"/>
    <property type="project" value="UniProtKB-UniPathway"/>
</dbReference>
<comment type="function">
    <text evidence="10">Catalyzes the NADPH-dependent reduction of ketopantoate into pantoic acid.</text>
</comment>
<comment type="similarity">
    <text evidence="2 10">Belongs to the ketopantoate reductase family.</text>
</comment>
<evidence type="ECO:0000259" key="12">
    <source>
        <dbReference type="Pfam" id="PF08546"/>
    </source>
</evidence>
<evidence type="ECO:0000256" key="1">
    <source>
        <dbReference type="ARBA" id="ARBA00004994"/>
    </source>
</evidence>
<dbReference type="GO" id="GO:0050661">
    <property type="term" value="F:NADP binding"/>
    <property type="evidence" value="ECO:0007669"/>
    <property type="project" value="TreeGrafter"/>
</dbReference>
<dbReference type="eggNOG" id="COG1893">
    <property type="taxonomic scope" value="Bacteria"/>
</dbReference>
<evidence type="ECO:0000259" key="11">
    <source>
        <dbReference type="Pfam" id="PF02558"/>
    </source>
</evidence>
<evidence type="ECO:0000256" key="4">
    <source>
        <dbReference type="ARBA" id="ARBA00019465"/>
    </source>
</evidence>
<evidence type="ECO:0000313" key="13">
    <source>
        <dbReference type="EMBL" id="GAD67919.1"/>
    </source>
</evidence>
<dbReference type="SUPFAM" id="SSF51735">
    <property type="entry name" value="NAD(P)-binding Rossmann-fold domains"/>
    <property type="match status" value="1"/>
</dbReference>
<evidence type="ECO:0000313" key="14">
    <source>
        <dbReference type="Proteomes" id="UP000016570"/>
    </source>
</evidence>
<dbReference type="InterPro" id="IPR008927">
    <property type="entry name" value="6-PGluconate_DH-like_C_sf"/>
</dbReference>
<dbReference type="NCBIfam" id="TIGR00745">
    <property type="entry name" value="apbA_panE"/>
    <property type="match status" value="1"/>
</dbReference>
<evidence type="ECO:0000256" key="5">
    <source>
        <dbReference type="ARBA" id="ARBA00022655"/>
    </source>
</evidence>
<dbReference type="GO" id="GO:0008677">
    <property type="term" value="F:2-dehydropantoate 2-reductase activity"/>
    <property type="evidence" value="ECO:0007669"/>
    <property type="project" value="UniProtKB-EC"/>
</dbReference>
<feature type="domain" description="Ketopantoate reductase C-terminal" evidence="12">
    <location>
        <begin position="168"/>
        <end position="289"/>
    </location>
</feature>
<dbReference type="PANTHER" id="PTHR43765:SF2">
    <property type="entry name" value="2-DEHYDROPANTOATE 2-REDUCTASE"/>
    <property type="match status" value="1"/>
</dbReference>
<evidence type="ECO:0000256" key="10">
    <source>
        <dbReference type="RuleBase" id="RU362068"/>
    </source>
</evidence>
<name>U3BDW2_VIBPR</name>
<dbReference type="InterPro" id="IPR013332">
    <property type="entry name" value="KPR_N"/>
</dbReference>
<gene>
    <name evidence="13" type="primary">panE</name>
    <name evidence="13" type="ORF">VPR01S_10_01150</name>
</gene>
<dbReference type="PANTHER" id="PTHR43765">
    <property type="entry name" value="2-DEHYDROPANTOATE 2-REDUCTASE-RELATED"/>
    <property type="match status" value="1"/>
</dbReference>
<dbReference type="SUPFAM" id="SSF48179">
    <property type="entry name" value="6-phosphogluconate dehydrogenase C-terminal domain-like"/>
    <property type="match status" value="1"/>
</dbReference>
<dbReference type="EMBL" id="BATJ01000010">
    <property type="protein sequence ID" value="GAD67919.1"/>
    <property type="molecule type" value="Genomic_DNA"/>
</dbReference>
<accession>U3BDW2</accession>
<evidence type="ECO:0000256" key="9">
    <source>
        <dbReference type="ARBA" id="ARBA00048793"/>
    </source>
</evidence>
<keyword evidence="14" id="KW-1185">Reference proteome</keyword>
<dbReference type="InterPro" id="IPR050838">
    <property type="entry name" value="Ketopantoate_reductase"/>
</dbReference>
<dbReference type="RefSeq" id="WP_021705890.1">
    <property type="nucleotide sequence ID" value="NZ_BATJ01000010.1"/>
</dbReference>
<dbReference type="NCBIfam" id="NF005087">
    <property type="entry name" value="PRK06522.1-1"/>
    <property type="match status" value="1"/>
</dbReference>
<dbReference type="Pfam" id="PF02558">
    <property type="entry name" value="ApbA"/>
    <property type="match status" value="1"/>
</dbReference>
<dbReference type="Gene3D" id="3.40.50.720">
    <property type="entry name" value="NAD(P)-binding Rossmann-like Domain"/>
    <property type="match status" value="1"/>
</dbReference>
<dbReference type="Pfam" id="PF08546">
    <property type="entry name" value="ApbA_C"/>
    <property type="match status" value="1"/>
</dbReference>
<evidence type="ECO:0000256" key="7">
    <source>
        <dbReference type="ARBA" id="ARBA00023002"/>
    </source>
</evidence>
<dbReference type="GO" id="GO:0005737">
    <property type="term" value="C:cytoplasm"/>
    <property type="evidence" value="ECO:0007669"/>
    <property type="project" value="TreeGrafter"/>
</dbReference>
<dbReference type="InterPro" id="IPR013328">
    <property type="entry name" value="6PGD_dom2"/>
</dbReference>
<dbReference type="AlphaFoldDB" id="U3BDW2"/>
<dbReference type="FunFam" id="1.10.1040.10:FF:000017">
    <property type="entry name" value="2-dehydropantoate 2-reductase"/>
    <property type="match status" value="1"/>
</dbReference>
<proteinExistence type="inferred from homology"/>
<dbReference type="EC" id="1.1.1.169" evidence="3 10"/>
<comment type="pathway">
    <text evidence="1 10">Cofactor biosynthesis; (R)-pantothenate biosynthesis; (R)-pantoate from 3-methyl-2-oxobutanoate: step 2/2.</text>
</comment>
<dbReference type="InterPro" id="IPR013752">
    <property type="entry name" value="KPA_reductase"/>
</dbReference>
<evidence type="ECO:0000256" key="8">
    <source>
        <dbReference type="ARBA" id="ARBA00032024"/>
    </source>
</evidence>
<dbReference type="InterPro" id="IPR036291">
    <property type="entry name" value="NAD(P)-bd_dom_sf"/>
</dbReference>